<keyword evidence="2" id="KW-0812">Transmembrane</keyword>
<accession>A0AAX4P289</accession>
<keyword evidence="4" id="KW-1185">Reference proteome</keyword>
<keyword evidence="2" id="KW-1133">Transmembrane helix</keyword>
<protein>
    <submittedName>
        <fullName evidence="3">Uncharacterized protein</fullName>
    </submittedName>
</protein>
<evidence type="ECO:0000256" key="2">
    <source>
        <dbReference type="SAM" id="Phobius"/>
    </source>
</evidence>
<evidence type="ECO:0000313" key="3">
    <source>
        <dbReference type="EMBL" id="WZN60314.1"/>
    </source>
</evidence>
<sequence>MDAMSMSRGLRRGGVSGRTGRGLSSWNLMCRAGKGFGKPKPKAPEEKAASDPPKPVSLGTKPPPPPSFGGGDGSWASEVREQRAYESTSGEAPGDPATPKGPARIPAEQYKKVDENFVQALAFLFVGIFVEGLLVAGSGFLPEDVDNFIVTTVFPAFTPTLGVFLLISVLYGLFKTKIEPE</sequence>
<dbReference type="PANTHER" id="PTHR37385">
    <property type="entry name" value="PROTEIN LOW PSII ACCUMULATION 2, CHLOROPLASTIC"/>
    <property type="match status" value="1"/>
</dbReference>
<proteinExistence type="predicted"/>
<evidence type="ECO:0000256" key="1">
    <source>
        <dbReference type="SAM" id="MobiDB-lite"/>
    </source>
</evidence>
<name>A0AAX4P289_9CHLO</name>
<organism evidence="3 4">
    <name type="scientific">Chloropicon roscoffensis</name>
    <dbReference type="NCBI Taxonomy" id="1461544"/>
    <lineage>
        <taxon>Eukaryota</taxon>
        <taxon>Viridiplantae</taxon>
        <taxon>Chlorophyta</taxon>
        <taxon>Chloropicophyceae</taxon>
        <taxon>Chloropicales</taxon>
        <taxon>Chloropicaceae</taxon>
        <taxon>Chloropicon</taxon>
    </lineage>
</organism>
<feature type="transmembrane region" description="Helical" evidence="2">
    <location>
        <begin position="153"/>
        <end position="174"/>
    </location>
</feature>
<dbReference type="Proteomes" id="UP001472866">
    <property type="component" value="Chromosome 02"/>
</dbReference>
<dbReference type="EMBL" id="CP151502">
    <property type="protein sequence ID" value="WZN60314.1"/>
    <property type="molecule type" value="Genomic_DNA"/>
</dbReference>
<reference evidence="3 4" key="1">
    <citation type="submission" date="2024-03" db="EMBL/GenBank/DDBJ databases">
        <title>Complete genome sequence of the green alga Chloropicon roscoffensis RCC1871.</title>
        <authorList>
            <person name="Lemieux C."/>
            <person name="Pombert J.-F."/>
            <person name="Otis C."/>
            <person name="Turmel M."/>
        </authorList>
    </citation>
    <scope>NUCLEOTIDE SEQUENCE [LARGE SCALE GENOMIC DNA]</scope>
    <source>
        <strain evidence="3 4">RCC1871</strain>
    </source>
</reference>
<gene>
    <name evidence="3" type="ORF">HKI87_02g18430</name>
</gene>
<feature type="region of interest" description="Disordered" evidence="1">
    <location>
        <begin position="1"/>
        <end position="104"/>
    </location>
</feature>
<dbReference type="PANTHER" id="PTHR37385:SF2">
    <property type="entry name" value="PROTEIN LPA2"/>
    <property type="match status" value="1"/>
</dbReference>
<dbReference type="AlphaFoldDB" id="A0AAX4P289"/>
<feature type="transmembrane region" description="Helical" evidence="2">
    <location>
        <begin position="120"/>
        <end position="141"/>
    </location>
</feature>
<evidence type="ECO:0000313" key="4">
    <source>
        <dbReference type="Proteomes" id="UP001472866"/>
    </source>
</evidence>
<keyword evidence="2" id="KW-0472">Membrane</keyword>
<dbReference type="InterPro" id="IPR038789">
    <property type="entry name" value="LPA2-like"/>
</dbReference>